<dbReference type="CDD" id="cd00657">
    <property type="entry name" value="Ferritin_like"/>
    <property type="match status" value="1"/>
</dbReference>
<dbReference type="eggNOG" id="COG3396">
    <property type="taxonomic scope" value="Bacteria"/>
</dbReference>
<dbReference type="Gene3D" id="1.20.1260.10">
    <property type="match status" value="1"/>
</dbReference>
<sequence>MSSTGMHESADDAEYRAAVADILGVLAYGELMAFERLAYDARMAPTLDDKAALGRLATAEFEHFAALATRLSDLGIPASAAIEPFVEPLEEFHARTAPSDWAESLIKAYVGDGLMRDFYREVTRVLDAETRVVVEKALADTEHVTFLAERLRRIMAEDPRCAGRLALWARRIVGEALLQARLVATRREALVRLLAGGRGVDLSAAFDRIIQAHAGRMAAIGLAA</sequence>
<feature type="domain" description="Ferritin-like" evidence="1">
    <location>
        <begin position="14"/>
        <end position="197"/>
    </location>
</feature>
<dbReference type="KEGG" id="ace:Acel_1784"/>
<evidence type="ECO:0000313" key="2">
    <source>
        <dbReference type="EMBL" id="ABK53556.1"/>
    </source>
</evidence>
<dbReference type="OrthoDB" id="3728083at2"/>
<dbReference type="InParanoid" id="A0LVU6"/>
<dbReference type="Pfam" id="PF13794">
    <property type="entry name" value="MiaE_2"/>
    <property type="match status" value="1"/>
</dbReference>
<proteinExistence type="predicted"/>
<keyword evidence="3" id="KW-1185">Reference proteome</keyword>
<name>A0LVU6_ACIC1</name>
<dbReference type="InterPro" id="IPR059125">
    <property type="entry name" value="Ferritin_actino"/>
</dbReference>
<dbReference type="STRING" id="351607.Acel_1784"/>
<evidence type="ECO:0000259" key="1">
    <source>
        <dbReference type="Pfam" id="PF13794"/>
    </source>
</evidence>
<organism evidence="2 3">
    <name type="scientific">Acidothermus cellulolyticus (strain ATCC 43068 / DSM 8971 / 11B)</name>
    <dbReference type="NCBI Taxonomy" id="351607"/>
    <lineage>
        <taxon>Bacteria</taxon>
        <taxon>Bacillati</taxon>
        <taxon>Actinomycetota</taxon>
        <taxon>Actinomycetes</taxon>
        <taxon>Acidothermales</taxon>
        <taxon>Acidothermaceae</taxon>
        <taxon>Acidothermus</taxon>
    </lineage>
</organism>
<dbReference type="Proteomes" id="UP000008221">
    <property type="component" value="Chromosome"/>
</dbReference>
<gene>
    <name evidence="2" type="ordered locus">Acel_1784</name>
</gene>
<dbReference type="SUPFAM" id="SSF47240">
    <property type="entry name" value="Ferritin-like"/>
    <property type="match status" value="1"/>
</dbReference>
<protein>
    <recommendedName>
        <fullName evidence="1">Ferritin-like domain-containing protein</fullName>
    </recommendedName>
</protein>
<dbReference type="EMBL" id="CP000481">
    <property type="protein sequence ID" value="ABK53556.1"/>
    <property type="molecule type" value="Genomic_DNA"/>
</dbReference>
<reference evidence="2 3" key="1">
    <citation type="journal article" date="2009" name="Genome Res.">
        <title>Complete genome of the cellulolytic thermophile Acidothermus cellulolyticus 11B provides insights into its ecophysiological and evolutionary adaptations.</title>
        <authorList>
            <person name="Barabote R.D."/>
            <person name="Xie G."/>
            <person name="Leu D.H."/>
            <person name="Normand P."/>
            <person name="Necsulea A."/>
            <person name="Daubin V."/>
            <person name="Medigue C."/>
            <person name="Adney W.S."/>
            <person name="Xu X.C."/>
            <person name="Lapidus A."/>
            <person name="Parales R.E."/>
            <person name="Detter C."/>
            <person name="Pujic P."/>
            <person name="Bruce D."/>
            <person name="Lavire C."/>
            <person name="Challacombe J.F."/>
            <person name="Brettin T.S."/>
            <person name="Berry A.M."/>
        </authorList>
    </citation>
    <scope>NUCLEOTIDE SEQUENCE [LARGE SCALE GENOMIC DNA]</scope>
    <source>
        <strain evidence="3">ATCC 43068 / DSM 8971 / 11B</strain>
    </source>
</reference>
<accession>A0LVU6</accession>
<dbReference type="InterPro" id="IPR009078">
    <property type="entry name" value="Ferritin-like_SF"/>
</dbReference>
<dbReference type="HOGENOM" id="CLU_082377_0_0_11"/>
<evidence type="ECO:0000313" key="3">
    <source>
        <dbReference type="Proteomes" id="UP000008221"/>
    </source>
</evidence>
<dbReference type="InterPro" id="IPR012347">
    <property type="entry name" value="Ferritin-like"/>
</dbReference>
<dbReference type="AlphaFoldDB" id="A0LVU6"/>